<dbReference type="eggNOG" id="ENOG502Z7PW">
    <property type="taxonomic scope" value="Bacteria"/>
</dbReference>
<feature type="transmembrane region" description="Helical" evidence="1">
    <location>
        <begin position="96"/>
        <end position="119"/>
    </location>
</feature>
<organism evidence="2 3">
    <name type="scientific">[Bacteroides] pectinophilus ATCC 43243</name>
    <dbReference type="NCBI Taxonomy" id="483218"/>
    <lineage>
        <taxon>Bacteria</taxon>
        <taxon>Bacillati</taxon>
        <taxon>Bacillota</taxon>
        <taxon>Clostridia</taxon>
        <taxon>Eubacteriales</taxon>
    </lineage>
</organism>
<proteinExistence type="predicted"/>
<evidence type="ECO:0000313" key="3">
    <source>
        <dbReference type="Proteomes" id="UP000003136"/>
    </source>
</evidence>
<feature type="transmembrane region" description="Helical" evidence="1">
    <location>
        <begin position="192"/>
        <end position="217"/>
    </location>
</feature>
<comment type="caution">
    <text evidence="2">The sequence shown here is derived from an EMBL/GenBank/DDBJ whole genome shotgun (WGS) entry which is preliminary data.</text>
</comment>
<evidence type="ECO:0000313" key="2">
    <source>
        <dbReference type="EMBL" id="EEC58879.1"/>
    </source>
</evidence>
<evidence type="ECO:0008006" key="4">
    <source>
        <dbReference type="Google" id="ProtNLM"/>
    </source>
</evidence>
<keyword evidence="1" id="KW-1133">Transmembrane helix</keyword>
<evidence type="ECO:0000256" key="1">
    <source>
        <dbReference type="SAM" id="Phobius"/>
    </source>
</evidence>
<dbReference type="InterPro" id="IPR014194">
    <property type="entry name" value="Spore_III_AE"/>
</dbReference>
<accession>B7AN25</accession>
<sequence length="349" mass="36002">MKSVLDVLEKYNLSSVDTQVDGLDFETLVRSIISNGVADSLPQLWNRIVIAATAELRENVTGICQILIIAVFTALFTNFASVFADSSVSDTGKKLSRIAAVTVMAAAYTCTAGIAYDVLASVTGFIKMLMPAYLSCVALCSGNFSAAAFSEGVMLAVLVLNYVFSDVVITGGSIYVMIMAADAITGGGLDKIAGLIMTVLKWIIKSSMAAVIGINLIQGMVAPMADGVNRGVLTRAVGLIPGIGGGVSTLSSVLLGAGALIKNGMGAASLIVIVTICAAPVAKLAMFTVTYRCVGAFTQPMCGREFAEMITGFADAMRLMLSLVASSLATVFIIIAIICISTNPAGNGA</sequence>
<keyword evidence="1" id="KW-0812">Transmembrane</keyword>
<keyword evidence="1" id="KW-0472">Membrane</keyword>
<feature type="transmembrane region" description="Helical" evidence="1">
    <location>
        <begin position="66"/>
        <end position="84"/>
    </location>
</feature>
<dbReference type="Pfam" id="PF09546">
    <property type="entry name" value="Spore_III_AE"/>
    <property type="match status" value="1"/>
</dbReference>
<feature type="transmembrane region" description="Helical" evidence="1">
    <location>
        <begin position="319"/>
        <end position="340"/>
    </location>
</feature>
<reference evidence="2 3" key="1">
    <citation type="submission" date="2008-11" db="EMBL/GenBank/DDBJ databases">
        <title>Draft genome sequence of Bacteroides pectinophilus (ATCC 43243).</title>
        <authorList>
            <person name="Sudarsanam P."/>
            <person name="Ley R."/>
            <person name="Guruge J."/>
            <person name="Turnbaugh P.J."/>
            <person name="Mahowald M."/>
            <person name="Liep D."/>
            <person name="Gordon J."/>
        </authorList>
    </citation>
    <scope>NUCLEOTIDE SEQUENCE [LARGE SCALE GENOMIC DNA]</scope>
    <source>
        <strain evidence="2 3">ATCC 43243</strain>
    </source>
</reference>
<protein>
    <recommendedName>
        <fullName evidence="4">Stage III sporulation protein AE</fullName>
    </recommendedName>
</protein>
<feature type="transmembrane region" description="Helical" evidence="1">
    <location>
        <begin position="268"/>
        <end position="291"/>
    </location>
</feature>
<dbReference type="EMBL" id="ABVQ01000029">
    <property type="protein sequence ID" value="EEC58879.1"/>
    <property type="molecule type" value="Genomic_DNA"/>
</dbReference>
<dbReference type="HOGENOM" id="CLU_046838_0_0_9"/>
<dbReference type="Proteomes" id="UP000003136">
    <property type="component" value="Unassembled WGS sequence"/>
</dbReference>
<feature type="transmembrane region" description="Helical" evidence="1">
    <location>
        <begin position="155"/>
        <end position="180"/>
    </location>
</feature>
<dbReference type="STRING" id="483218.BACPEC_00077"/>
<dbReference type="AlphaFoldDB" id="B7AN25"/>
<feature type="transmembrane region" description="Helical" evidence="1">
    <location>
        <begin position="237"/>
        <end position="261"/>
    </location>
</feature>
<gene>
    <name evidence="2" type="ORF">BACPEC_00077</name>
</gene>
<name>B7AN25_9FIRM</name>
<keyword evidence="3" id="KW-1185">Reference proteome</keyword>
<reference evidence="2 3" key="2">
    <citation type="submission" date="2008-11" db="EMBL/GenBank/DDBJ databases">
        <authorList>
            <person name="Fulton L."/>
            <person name="Clifton S."/>
            <person name="Fulton B."/>
            <person name="Xu J."/>
            <person name="Minx P."/>
            <person name="Pepin K.H."/>
            <person name="Johnson M."/>
            <person name="Bhonagiri V."/>
            <person name="Nash W.E."/>
            <person name="Mardis E.R."/>
            <person name="Wilson R.K."/>
        </authorList>
    </citation>
    <scope>NUCLEOTIDE SEQUENCE [LARGE SCALE GENOMIC DNA]</scope>
    <source>
        <strain evidence="2 3">ATCC 43243</strain>
    </source>
</reference>